<evidence type="ECO:0000313" key="2">
    <source>
        <dbReference type="Proteomes" id="UP000038010"/>
    </source>
</evidence>
<proteinExistence type="predicted"/>
<dbReference type="Proteomes" id="UP000038010">
    <property type="component" value="Unassembled WGS sequence"/>
</dbReference>
<evidence type="ECO:0000313" key="1">
    <source>
        <dbReference type="EMBL" id="KPI37361.1"/>
    </source>
</evidence>
<comment type="caution">
    <text evidence="1">The sequence shown here is derived from an EMBL/GenBank/DDBJ whole genome shotgun (WGS) entry which is preliminary data.</text>
</comment>
<dbReference type="GeneID" id="28731049"/>
<dbReference type="EMBL" id="LFJN01000024">
    <property type="protein sequence ID" value="KPI37361.1"/>
    <property type="molecule type" value="Genomic_DNA"/>
</dbReference>
<reference evidence="1 2" key="1">
    <citation type="submission" date="2015-06" db="EMBL/GenBank/DDBJ databases">
        <title>Draft genome of the ant-associated black yeast Phialophora attae CBS 131958.</title>
        <authorList>
            <person name="Moreno L.F."/>
            <person name="Stielow B.J."/>
            <person name="de Hoog S."/>
            <person name="Vicente V.A."/>
            <person name="Weiss V.A."/>
            <person name="de Vries M."/>
            <person name="Cruz L.M."/>
            <person name="Souza E.M."/>
        </authorList>
    </citation>
    <scope>NUCLEOTIDE SEQUENCE [LARGE SCALE GENOMIC DNA]</scope>
    <source>
        <strain evidence="1 2">CBS 131958</strain>
    </source>
</reference>
<protein>
    <submittedName>
        <fullName evidence="1">Uncharacterized protein</fullName>
    </submittedName>
</protein>
<name>A0A0N0NJT8_9EURO</name>
<dbReference type="RefSeq" id="XP_017997324.1">
    <property type="nucleotide sequence ID" value="XM_018139169.1"/>
</dbReference>
<dbReference type="AlphaFoldDB" id="A0A0N0NJT8"/>
<gene>
    <name evidence="1" type="ORF">AB675_10400</name>
</gene>
<sequence>MDTINKNWIAANRSAGFSDHPSQKLLARLRSDPANQVIINQDSENEDDGSIEAGSRATQHDRDNVRFTEEQQDSTNVATAGACIKDGALSSPEISVQCMQFITAIENQEYHISPRRAEFSACLKTFIGRIQQWQPIPAASRISGDVMLLLHNAYRYGTAVQELKQLEADYTAWWLKKRPGGRTASQIREALISGNLLQLQMGDNPDEAMPQLQSNEDPIAIAPCVQPHPLEEIRGHNEDLQSQSVNQLDNTLETITKSLSAHIQGEKVEQPLPAWELLQKATRVNTYYCVSVRNALAEAAEMQTKIIEEIQESGRYYGGFRARAMQAQIRLVRKEVAKLPDVGKYWDVLQQMRPLIEEPFTERVLAALKARITFFQGPLVKQRQSPIYQSMESRYTSELNKLNKLKDFGDLTLQFYMDLVIFTYITMKDVG</sequence>
<accession>A0A0N0NJT8</accession>
<keyword evidence="2" id="KW-1185">Reference proteome</keyword>
<organism evidence="1 2">
    <name type="scientific">Cyphellophora attinorum</name>
    <dbReference type="NCBI Taxonomy" id="1664694"/>
    <lineage>
        <taxon>Eukaryota</taxon>
        <taxon>Fungi</taxon>
        <taxon>Dikarya</taxon>
        <taxon>Ascomycota</taxon>
        <taxon>Pezizomycotina</taxon>
        <taxon>Eurotiomycetes</taxon>
        <taxon>Chaetothyriomycetidae</taxon>
        <taxon>Chaetothyriales</taxon>
        <taxon>Cyphellophoraceae</taxon>
        <taxon>Cyphellophora</taxon>
    </lineage>
</organism>
<dbReference type="VEuPathDB" id="FungiDB:AB675_10400"/>